<reference evidence="3" key="1">
    <citation type="submission" date="2020-10" db="EMBL/GenBank/DDBJ databases">
        <authorList>
            <person name="Gilroy R."/>
        </authorList>
    </citation>
    <scope>NUCLEOTIDE SEQUENCE</scope>
    <source>
        <strain evidence="3">CHK180-2868</strain>
    </source>
</reference>
<reference evidence="3" key="2">
    <citation type="journal article" date="2021" name="PeerJ">
        <title>Extensive microbial diversity within the chicken gut microbiome revealed by metagenomics and culture.</title>
        <authorList>
            <person name="Gilroy R."/>
            <person name="Ravi A."/>
            <person name="Getino M."/>
            <person name="Pursley I."/>
            <person name="Horton D.L."/>
            <person name="Alikhan N.F."/>
            <person name="Baker D."/>
            <person name="Gharbi K."/>
            <person name="Hall N."/>
            <person name="Watson M."/>
            <person name="Adriaenssens E.M."/>
            <person name="Foster-Nyarko E."/>
            <person name="Jarju S."/>
            <person name="Secka A."/>
            <person name="Antonio M."/>
            <person name="Oren A."/>
            <person name="Chaudhuri R.R."/>
            <person name="La Ragione R."/>
            <person name="Hildebrand F."/>
            <person name="Pallen M.J."/>
        </authorList>
    </citation>
    <scope>NUCLEOTIDE SEQUENCE</scope>
    <source>
        <strain evidence="3">CHK180-2868</strain>
    </source>
</reference>
<dbReference type="PANTHER" id="PTHR21240">
    <property type="entry name" value="2-AMINO-3-CARBOXYLMUCONATE-6-SEMIALDEHYDE DECARBOXYLASE"/>
    <property type="match status" value="1"/>
</dbReference>
<feature type="domain" description="Amidohydrolase-related" evidence="2">
    <location>
        <begin position="4"/>
        <end position="268"/>
    </location>
</feature>
<name>A0A9D1D5B5_9FIRM</name>
<dbReference type="SUPFAM" id="SSF51556">
    <property type="entry name" value="Metallo-dependent hydrolases"/>
    <property type="match status" value="1"/>
</dbReference>
<dbReference type="GO" id="GO:0016787">
    <property type="term" value="F:hydrolase activity"/>
    <property type="evidence" value="ECO:0007669"/>
    <property type="project" value="InterPro"/>
</dbReference>
<dbReference type="Proteomes" id="UP000824250">
    <property type="component" value="Unassembled WGS sequence"/>
</dbReference>
<gene>
    <name evidence="3" type="ORF">IAB28_06410</name>
</gene>
<dbReference type="AlphaFoldDB" id="A0A9D1D5B5"/>
<dbReference type="InterPro" id="IPR032466">
    <property type="entry name" value="Metal_Hydrolase"/>
</dbReference>
<evidence type="ECO:0000313" key="3">
    <source>
        <dbReference type="EMBL" id="HIR05582.1"/>
    </source>
</evidence>
<dbReference type="EMBL" id="DVGC01000034">
    <property type="protein sequence ID" value="HIR05582.1"/>
    <property type="molecule type" value="Genomic_DNA"/>
</dbReference>
<organism evidence="3 4">
    <name type="scientific">Candidatus Copromonas faecavium</name>
    <name type="common">nom. illeg.</name>
    <dbReference type="NCBI Taxonomy" id="2840740"/>
    <lineage>
        <taxon>Bacteria</taxon>
        <taxon>Bacillati</taxon>
        <taxon>Bacillota</taxon>
        <taxon>Clostridia</taxon>
        <taxon>Lachnospirales</taxon>
        <taxon>Lachnospiraceae</taxon>
        <taxon>Candidatus Copromonas (nom. illeg.)</taxon>
    </lineage>
</organism>
<keyword evidence="1" id="KW-0456">Lyase</keyword>
<evidence type="ECO:0000313" key="4">
    <source>
        <dbReference type="Proteomes" id="UP000824250"/>
    </source>
</evidence>
<sequence>MKIIDAHLHFCPGYGHFDELARKAEHENTAEHLKEVYDRLDIAGGIVMGNRGLAPEEHVYPEFLRYCIGVDGSCLRSRELRDTYDSIEENLKRGECVGIKLYPGYNKTYITDPDYEPIYELAETYGKPVAVHMGQTAGSRAYLKYSHPLTMDEAAVRHPGVQFVMCHFGNPWLMDAAAVVEKNENVAADLSGLLEGKVDFPQLLKKQSGYFEALKTWISYCDNYEKFMFGTDWPLANYEDYISMVKWLIPESEWEQVFYWTAKTIYRL</sequence>
<dbReference type="PANTHER" id="PTHR21240:SF19">
    <property type="entry name" value="CATALYTIC_ HYDROLASE"/>
    <property type="match status" value="1"/>
</dbReference>
<protein>
    <submittedName>
        <fullName evidence="3">Amidohydrolase family protein</fullName>
    </submittedName>
</protein>
<dbReference type="GO" id="GO:0016831">
    <property type="term" value="F:carboxy-lyase activity"/>
    <property type="evidence" value="ECO:0007669"/>
    <property type="project" value="InterPro"/>
</dbReference>
<dbReference type="InterPro" id="IPR032465">
    <property type="entry name" value="ACMSD"/>
</dbReference>
<accession>A0A9D1D5B5</accession>
<dbReference type="Gene3D" id="3.20.20.140">
    <property type="entry name" value="Metal-dependent hydrolases"/>
    <property type="match status" value="1"/>
</dbReference>
<evidence type="ECO:0000256" key="1">
    <source>
        <dbReference type="ARBA" id="ARBA00023239"/>
    </source>
</evidence>
<proteinExistence type="predicted"/>
<comment type="caution">
    <text evidence="3">The sequence shown here is derived from an EMBL/GenBank/DDBJ whole genome shotgun (WGS) entry which is preliminary data.</text>
</comment>
<dbReference type="InterPro" id="IPR006680">
    <property type="entry name" value="Amidohydro-rel"/>
</dbReference>
<dbReference type="Pfam" id="PF04909">
    <property type="entry name" value="Amidohydro_2"/>
    <property type="match status" value="1"/>
</dbReference>
<dbReference type="CDD" id="cd01292">
    <property type="entry name" value="metallo-dependent_hydrolases"/>
    <property type="match status" value="1"/>
</dbReference>
<evidence type="ECO:0000259" key="2">
    <source>
        <dbReference type="Pfam" id="PF04909"/>
    </source>
</evidence>